<reference evidence="4 5" key="1">
    <citation type="journal article" date="2016" name="Int. J. Syst. Evol. Microbiol.">
        <title>Peptococcus simiae sp. nov., isolated from rhesus macaque faeces and emended description of the genus Peptococcus.</title>
        <authorList>
            <person name="Shkoporov A.N."/>
            <person name="Efimov B.A."/>
            <person name="Kondova I."/>
            <person name="Ouwerling B."/>
            <person name="Chaplin A.V."/>
            <person name="Shcherbakova V.A."/>
            <person name="Langermans J.A.M."/>
        </authorList>
    </citation>
    <scope>NUCLEOTIDE SEQUENCE [LARGE SCALE GENOMIC DNA]</scope>
    <source>
        <strain evidence="4 5">M108</strain>
    </source>
</reference>
<gene>
    <name evidence="4" type="ORF">ACKQTC_03100</name>
</gene>
<evidence type="ECO:0000259" key="2">
    <source>
        <dbReference type="Pfam" id="PF26078"/>
    </source>
</evidence>
<comment type="caution">
    <text evidence="4">The sequence shown here is derived from an EMBL/GenBank/DDBJ whole genome shotgun (WGS) entry which is preliminary data.</text>
</comment>
<dbReference type="EMBL" id="JBJUVG010000003">
    <property type="protein sequence ID" value="MFM9413349.1"/>
    <property type="molecule type" value="Genomic_DNA"/>
</dbReference>
<dbReference type="Pfam" id="PF26078">
    <property type="entry name" value="Baseplate_J_M"/>
    <property type="match status" value="1"/>
</dbReference>
<dbReference type="InterPro" id="IPR058530">
    <property type="entry name" value="Baseplate_J-like_C"/>
</dbReference>
<dbReference type="PANTHER" id="PTHR37829">
    <property type="entry name" value="PHAGE-LIKE ELEMENT PBSX PROTEIN XKDT"/>
    <property type="match status" value="1"/>
</dbReference>
<organism evidence="4 5">
    <name type="scientific">Peptococcus simiae</name>
    <dbReference type="NCBI Taxonomy" id="1643805"/>
    <lineage>
        <taxon>Bacteria</taxon>
        <taxon>Bacillati</taxon>
        <taxon>Bacillota</taxon>
        <taxon>Clostridia</taxon>
        <taxon>Eubacteriales</taxon>
        <taxon>Peptococcaceae</taxon>
        <taxon>Peptococcus</taxon>
    </lineage>
</organism>
<comment type="similarity">
    <text evidence="1">Belongs to the Mu gp47/PBSX XkdT family.</text>
</comment>
<evidence type="ECO:0000259" key="3">
    <source>
        <dbReference type="Pfam" id="PF26079"/>
    </source>
</evidence>
<evidence type="ECO:0000256" key="1">
    <source>
        <dbReference type="ARBA" id="ARBA00038087"/>
    </source>
</evidence>
<keyword evidence="5" id="KW-1185">Reference proteome</keyword>
<dbReference type="RefSeq" id="WP_408976967.1">
    <property type="nucleotide sequence ID" value="NZ_JBJUVG010000003.1"/>
</dbReference>
<dbReference type="Pfam" id="PF26079">
    <property type="entry name" value="Baseplate_J_C"/>
    <property type="match status" value="1"/>
</dbReference>
<evidence type="ECO:0000313" key="5">
    <source>
        <dbReference type="Proteomes" id="UP001631949"/>
    </source>
</evidence>
<feature type="domain" description="Baseplate J-like central" evidence="2">
    <location>
        <begin position="181"/>
        <end position="261"/>
    </location>
</feature>
<evidence type="ECO:0000313" key="4">
    <source>
        <dbReference type="EMBL" id="MFM9413349.1"/>
    </source>
</evidence>
<protein>
    <submittedName>
        <fullName evidence="4">Baseplate J/gp47 family protein</fullName>
    </submittedName>
</protein>
<name>A0ABW9GXM1_9FIRM</name>
<proteinExistence type="inferred from homology"/>
<accession>A0ABW9GXM1</accession>
<dbReference type="Proteomes" id="UP001631949">
    <property type="component" value="Unassembled WGS sequence"/>
</dbReference>
<sequence>MWEDKTYENLLADKLNRVPDQYDTRESSLLFNALAPASMETMKLYLDMAWSYDQMFPETANRENLIRHARLLGVFPKDAQPMRLKAEFDAPIQAGDRFNLDRYNFYAAEMVDTKGGVFTWILVAEEVGALDLYPVGLPLTPIKEIKDLSRAEVTGLIEPGRNEEETELFRERFFIEIQRQAYGGNIADYERMLSTVNGVGACKVLPHHKGPGTVGVIIVNDSFDVPSTELVQRVQEAIDPPGYTGEGKGLAPIDHQVTIMAAKADKVNIKLTLTYAPGSSWASLKSRVIETLRAYFDEVRRGWTSSATLRLYTSQVEMRLLKIPGIVDAQYTRFNGVDDNHTVPDGAIPVLGEVTA</sequence>
<dbReference type="PANTHER" id="PTHR37829:SF3">
    <property type="entry name" value="PROTEIN JAYE-RELATED"/>
    <property type="match status" value="1"/>
</dbReference>
<feature type="domain" description="Baseplate J-like C-terminal" evidence="3">
    <location>
        <begin position="267"/>
        <end position="355"/>
    </location>
</feature>
<dbReference type="InterPro" id="IPR058531">
    <property type="entry name" value="Baseplate_J_M"/>
</dbReference>
<dbReference type="InterPro" id="IPR052399">
    <property type="entry name" value="Phage_Baseplate_Assmbl_Protein"/>
</dbReference>